<keyword evidence="10" id="KW-0963">Cytoplasm</keyword>
<evidence type="ECO:0000256" key="8">
    <source>
        <dbReference type="ARBA" id="ARBA00047838"/>
    </source>
</evidence>
<dbReference type="Proteomes" id="UP000218113">
    <property type="component" value="Unassembled WGS sequence"/>
</dbReference>
<comment type="subcellular location">
    <subcellularLocation>
        <location evidence="10">Cytoplasm</location>
    </subcellularLocation>
</comment>
<gene>
    <name evidence="10 13" type="primary">hisH</name>
    <name evidence="13" type="ORF">COB67_06320</name>
</gene>
<feature type="active site" description="Nucleophile" evidence="10 11">
    <location>
        <position position="79"/>
    </location>
</feature>
<dbReference type="GO" id="GO:0016829">
    <property type="term" value="F:lyase activity"/>
    <property type="evidence" value="ECO:0007669"/>
    <property type="project" value="UniProtKB-KW"/>
</dbReference>
<reference evidence="14" key="1">
    <citation type="submission" date="2017-08" db="EMBL/GenBank/DDBJ databases">
        <title>A dynamic microbial community with high functional redundancy inhabits the cold, oxic subseafloor aquifer.</title>
        <authorList>
            <person name="Tully B.J."/>
            <person name="Wheat C.G."/>
            <person name="Glazer B.T."/>
            <person name="Huber J.A."/>
        </authorList>
    </citation>
    <scope>NUCLEOTIDE SEQUENCE [LARGE SCALE GENOMIC DNA]</scope>
</reference>
<keyword evidence="3 10" id="KW-0028">Amino-acid biosynthesis</keyword>
<evidence type="ECO:0000256" key="9">
    <source>
        <dbReference type="ARBA" id="ARBA00049534"/>
    </source>
</evidence>
<evidence type="ECO:0000313" key="13">
    <source>
        <dbReference type="EMBL" id="PCI28457.1"/>
    </source>
</evidence>
<comment type="subunit">
    <text evidence="2 10">Heterodimer of HisH and HisF.</text>
</comment>
<dbReference type="InterPro" id="IPR017926">
    <property type="entry name" value="GATASE"/>
</dbReference>
<proteinExistence type="inferred from homology"/>
<evidence type="ECO:0000256" key="7">
    <source>
        <dbReference type="ARBA" id="ARBA00023239"/>
    </source>
</evidence>
<dbReference type="GO" id="GO:0000107">
    <property type="term" value="F:imidazoleglycerol-phosphate synthase activity"/>
    <property type="evidence" value="ECO:0007669"/>
    <property type="project" value="UniProtKB-UniRule"/>
</dbReference>
<keyword evidence="7 10" id="KW-0456">Lyase</keyword>
<comment type="catalytic activity">
    <reaction evidence="8 10">
        <text>5-[(5-phospho-1-deoxy-D-ribulos-1-ylimino)methylamino]-1-(5-phospho-beta-D-ribosyl)imidazole-4-carboxamide + L-glutamine = D-erythro-1-(imidazol-4-yl)glycerol 3-phosphate + 5-amino-1-(5-phospho-beta-D-ribosyl)imidazole-4-carboxamide + L-glutamate + H(+)</text>
        <dbReference type="Rhea" id="RHEA:24793"/>
        <dbReference type="ChEBI" id="CHEBI:15378"/>
        <dbReference type="ChEBI" id="CHEBI:29985"/>
        <dbReference type="ChEBI" id="CHEBI:58278"/>
        <dbReference type="ChEBI" id="CHEBI:58359"/>
        <dbReference type="ChEBI" id="CHEBI:58475"/>
        <dbReference type="ChEBI" id="CHEBI:58525"/>
        <dbReference type="EC" id="4.3.2.10"/>
    </reaction>
</comment>
<dbReference type="PIRSF" id="PIRSF000495">
    <property type="entry name" value="Amidotransf_hisH"/>
    <property type="match status" value="1"/>
</dbReference>
<dbReference type="SUPFAM" id="SSF52317">
    <property type="entry name" value="Class I glutamine amidotransferase-like"/>
    <property type="match status" value="1"/>
</dbReference>
<dbReference type="Gene3D" id="3.40.50.880">
    <property type="match status" value="1"/>
</dbReference>
<dbReference type="PANTHER" id="PTHR42701">
    <property type="entry name" value="IMIDAZOLE GLYCEROL PHOSPHATE SYNTHASE SUBUNIT HISH"/>
    <property type="match status" value="1"/>
</dbReference>
<evidence type="ECO:0000256" key="11">
    <source>
        <dbReference type="PIRSR" id="PIRSR000495-1"/>
    </source>
</evidence>
<keyword evidence="4 10" id="KW-0378">Hydrolase</keyword>
<evidence type="ECO:0000313" key="14">
    <source>
        <dbReference type="Proteomes" id="UP000218113"/>
    </source>
</evidence>
<comment type="pathway">
    <text evidence="1 10">Amino-acid biosynthesis; L-histidine biosynthesis; L-histidine from 5-phospho-alpha-D-ribose 1-diphosphate: step 5/9.</text>
</comment>
<sequence length="201" mass="22822">MIGIINYRVGNLQNLENALNYVGAKTKLINTPEEMEGVEKIVFPGVGAFGHAAKCLREHKFWEPLQEKVRQQVPILGICVGMQLLFSTSFEDGEHEGLGLVPGEVKRFDHDLKVPQMGWNRVAFSEQEDPLFKGIKNNSWFYFVHSYACYPQDPKSQLGTTDYGGEFCSIARKDNLWGVQFHPEKSQDDGLHLLKNFVENC</sequence>
<evidence type="ECO:0000256" key="10">
    <source>
        <dbReference type="HAMAP-Rule" id="MF_00278"/>
    </source>
</evidence>
<dbReference type="NCBIfam" id="TIGR01855">
    <property type="entry name" value="IMP_synth_hisH"/>
    <property type="match status" value="1"/>
</dbReference>
<dbReference type="Pfam" id="PF00117">
    <property type="entry name" value="GATase"/>
    <property type="match status" value="1"/>
</dbReference>
<dbReference type="GO" id="GO:0004359">
    <property type="term" value="F:glutaminase activity"/>
    <property type="evidence" value="ECO:0007669"/>
    <property type="project" value="UniProtKB-EC"/>
</dbReference>
<evidence type="ECO:0000256" key="3">
    <source>
        <dbReference type="ARBA" id="ARBA00022605"/>
    </source>
</evidence>
<comment type="function">
    <text evidence="10">IGPS catalyzes the conversion of PRFAR and glutamine to IGP, AICAR and glutamate. The HisH subunit catalyzes the hydrolysis of glutamine to glutamate and ammonia as part of the synthesis of IGP and AICAR. The resulting ammonia molecule is channeled to the active site of HisF.</text>
</comment>
<dbReference type="AlphaFoldDB" id="A0A2A4T626"/>
<dbReference type="InterPro" id="IPR010139">
    <property type="entry name" value="Imidazole-glycPsynth_HisH"/>
</dbReference>
<dbReference type="EC" id="3.5.1.2" evidence="10"/>
<dbReference type="GO" id="GO:0000105">
    <property type="term" value="P:L-histidine biosynthetic process"/>
    <property type="evidence" value="ECO:0007669"/>
    <property type="project" value="UniProtKB-UniRule"/>
</dbReference>
<dbReference type="HAMAP" id="MF_00278">
    <property type="entry name" value="HisH"/>
    <property type="match status" value="1"/>
</dbReference>
<evidence type="ECO:0000256" key="1">
    <source>
        <dbReference type="ARBA" id="ARBA00005091"/>
    </source>
</evidence>
<organism evidence="13 14">
    <name type="scientific">SAR324 cluster bacterium</name>
    <dbReference type="NCBI Taxonomy" id="2024889"/>
    <lineage>
        <taxon>Bacteria</taxon>
        <taxon>Deltaproteobacteria</taxon>
        <taxon>SAR324 cluster</taxon>
    </lineage>
</organism>
<dbReference type="UniPathway" id="UPA00031">
    <property type="reaction ID" value="UER00010"/>
</dbReference>
<evidence type="ECO:0000256" key="4">
    <source>
        <dbReference type="ARBA" id="ARBA00022801"/>
    </source>
</evidence>
<protein>
    <recommendedName>
        <fullName evidence="10">Imidazole glycerol phosphate synthase subunit HisH</fullName>
        <ecNumber evidence="10">4.3.2.10</ecNumber>
    </recommendedName>
    <alternativeName>
        <fullName evidence="10">IGP synthase glutaminase subunit</fullName>
        <ecNumber evidence="10">3.5.1.2</ecNumber>
    </alternativeName>
    <alternativeName>
        <fullName evidence="10">IGP synthase subunit HisH</fullName>
    </alternativeName>
    <alternativeName>
        <fullName evidence="10">ImGP synthase subunit HisH</fullName>
        <shortName evidence="10">IGPS subunit HisH</shortName>
    </alternativeName>
</protein>
<dbReference type="PROSITE" id="PS51273">
    <property type="entry name" value="GATASE_TYPE_1"/>
    <property type="match status" value="1"/>
</dbReference>
<dbReference type="InterPro" id="IPR029062">
    <property type="entry name" value="Class_I_gatase-like"/>
</dbReference>
<feature type="active site" evidence="10 11">
    <location>
        <position position="182"/>
    </location>
</feature>
<name>A0A2A4T626_9DELT</name>
<dbReference type="GO" id="GO:0005737">
    <property type="term" value="C:cytoplasm"/>
    <property type="evidence" value="ECO:0007669"/>
    <property type="project" value="UniProtKB-SubCell"/>
</dbReference>
<keyword evidence="5 10" id="KW-0315">Glutamine amidotransferase</keyword>
<comment type="caution">
    <text evidence="13">The sequence shown here is derived from an EMBL/GenBank/DDBJ whole genome shotgun (WGS) entry which is preliminary data.</text>
</comment>
<comment type="catalytic activity">
    <reaction evidence="9 10">
        <text>L-glutamine + H2O = L-glutamate + NH4(+)</text>
        <dbReference type="Rhea" id="RHEA:15889"/>
        <dbReference type="ChEBI" id="CHEBI:15377"/>
        <dbReference type="ChEBI" id="CHEBI:28938"/>
        <dbReference type="ChEBI" id="CHEBI:29985"/>
        <dbReference type="ChEBI" id="CHEBI:58359"/>
        <dbReference type="EC" id="3.5.1.2"/>
    </reaction>
</comment>
<evidence type="ECO:0000256" key="6">
    <source>
        <dbReference type="ARBA" id="ARBA00023102"/>
    </source>
</evidence>
<feature type="domain" description="Glutamine amidotransferase" evidence="12">
    <location>
        <begin position="5"/>
        <end position="199"/>
    </location>
</feature>
<evidence type="ECO:0000256" key="2">
    <source>
        <dbReference type="ARBA" id="ARBA00011152"/>
    </source>
</evidence>
<accession>A0A2A4T626</accession>
<dbReference type="PANTHER" id="PTHR42701:SF1">
    <property type="entry name" value="IMIDAZOLE GLYCEROL PHOSPHATE SYNTHASE SUBUNIT HISH"/>
    <property type="match status" value="1"/>
</dbReference>
<dbReference type="CDD" id="cd01748">
    <property type="entry name" value="GATase1_IGP_Synthase"/>
    <property type="match status" value="1"/>
</dbReference>
<keyword evidence="6 10" id="KW-0368">Histidine biosynthesis</keyword>
<dbReference type="EC" id="4.3.2.10" evidence="10"/>
<evidence type="ECO:0000259" key="12">
    <source>
        <dbReference type="Pfam" id="PF00117"/>
    </source>
</evidence>
<evidence type="ECO:0000256" key="5">
    <source>
        <dbReference type="ARBA" id="ARBA00022962"/>
    </source>
</evidence>
<dbReference type="EMBL" id="NVSR01000033">
    <property type="protein sequence ID" value="PCI28457.1"/>
    <property type="molecule type" value="Genomic_DNA"/>
</dbReference>
<feature type="active site" evidence="10 11">
    <location>
        <position position="184"/>
    </location>
</feature>